<proteinExistence type="predicted"/>
<evidence type="ECO:0000256" key="1">
    <source>
        <dbReference type="SAM" id="MobiDB-lite"/>
    </source>
</evidence>
<organism evidence="2 3">
    <name type="scientific">Blattamonas nauphoetae</name>
    <dbReference type="NCBI Taxonomy" id="2049346"/>
    <lineage>
        <taxon>Eukaryota</taxon>
        <taxon>Metamonada</taxon>
        <taxon>Preaxostyla</taxon>
        <taxon>Oxymonadida</taxon>
        <taxon>Blattamonas</taxon>
    </lineage>
</organism>
<evidence type="ECO:0000313" key="3">
    <source>
        <dbReference type="Proteomes" id="UP001281761"/>
    </source>
</evidence>
<sequence length="243" mass="26437">MSFPFETGVSIELCPSFIDFAVLFTLNAFRRESSESIQSSSALRFFSVLGRGGFLVDGGVLHSEYAGSTTPSNHNPRFLFEPPARGDISGALQASRSLWVDVAESSNVGVSERLKRDEFIDESSIVFSTSGPTQTLVRAGLPMCASSTGSGGVTRKPESEGEESGEEGERRISGFELVVVLSIGGSGRCRRGFNPERRRTRRFRVQSCEEIVFVLDVSSDRESPVKSGKSERTPSSSEDSERD</sequence>
<feature type="region of interest" description="Disordered" evidence="1">
    <location>
        <begin position="219"/>
        <end position="243"/>
    </location>
</feature>
<gene>
    <name evidence="2" type="ORF">BLNAU_6885</name>
</gene>
<feature type="region of interest" description="Disordered" evidence="1">
    <location>
        <begin position="145"/>
        <end position="170"/>
    </location>
</feature>
<keyword evidence="3" id="KW-1185">Reference proteome</keyword>
<name>A0ABQ9Y360_9EUKA</name>
<dbReference type="EMBL" id="JARBJD010000040">
    <property type="protein sequence ID" value="KAK2958181.1"/>
    <property type="molecule type" value="Genomic_DNA"/>
</dbReference>
<comment type="caution">
    <text evidence="2">The sequence shown here is derived from an EMBL/GenBank/DDBJ whole genome shotgun (WGS) entry which is preliminary data.</text>
</comment>
<feature type="compositionally biased region" description="Basic and acidic residues" evidence="1">
    <location>
        <begin position="219"/>
        <end position="232"/>
    </location>
</feature>
<accession>A0ABQ9Y360</accession>
<reference evidence="2 3" key="1">
    <citation type="journal article" date="2022" name="bioRxiv">
        <title>Genomics of Preaxostyla Flagellates Illuminates Evolutionary Transitions and the Path Towards Mitochondrial Loss.</title>
        <authorList>
            <person name="Novak L.V.F."/>
            <person name="Treitli S.C."/>
            <person name="Pyrih J."/>
            <person name="Halakuc P."/>
            <person name="Pipaliya S.V."/>
            <person name="Vacek V."/>
            <person name="Brzon O."/>
            <person name="Soukal P."/>
            <person name="Eme L."/>
            <person name="Dacks J.B."/>
            <person name="Karnkowska A."/>
            <person name="Elias M."/>
            <person name="Hampl V."/>
        </authorList>
    </citation>
    <scope>NUCLEOTIDE SEQUENCE [LARGE SCALE GENOMIC DNA]</scope>
    <source>
        <strain evidence="2">NAU3</strain>
        <tissue evidence="2">Gut</tissue>
    </source>
</reference>
<dbReference type="Proteomes" id="UP001281761">
    <property type="component" value="Unassembled WGS sequence"/>
</dbReference>
<evidence type="ECO:0000313" key="2">
    <source>
        <dbReference type="EMBL" id="KAK2958181.1"/>
    </source>
</evidence>
<protein>
    <submittedName>
        <fullName evidence="2">Uncharacterized protein</fullName>
    </submittedName>
</protein>